<sequence length="982" mass="108041">MPDRGGGPSGPRIRVGRPSRRVRTLLMTLGVLAALGMVFTMFAGFWTDWLWYRSVNYSSVFTTTLWTKIGLFFVFGLLMALAVGFNIWLAHRLRPPLSAMSMEQQNLDRYRMSIAPYKKWLLLGITALVGLIAGASASGQWRTWLMWVNGVAFGQKDPQFKLDVSFYAFDLPWYRFLLGFGFAAAILSVIAAALTHYLYGGLRVTSPGARATAAATGHLSVLIGIFVALKAVAYWLDRYGLAVKSSDFRATDNWTGLRYVDANAYLPAKTILFCIAVICALLFFATIWRRTWQLPVIGFGLMVLSAILIGGLYPAIVQKFQVQPNEQAKEAPYVEKNLEATRKAYGIDGTKVTDYSGTSKTEDKTTLRDDVGSTASIRIMDPNIVSPTFQQLQQIRNYYAFPNNLDVDRYAKDGKEQDTVIGLRELNLAGIPKKNWINNHFRYTHGFGVVAAQGTSADAQGRPNFTESDLPSEGDLGTYEQRIYYGEKTDTYSIVGGPQKEIDYSDDNGEKTTSYKGDSGVNLSNPVNRAAYAVAFGEPQILYSGAIGEGSRILYNRTPKERVEAVAPWLTIDGDAYPAVVNGRIQWIVDAYTTTNGYPYSSRTTLGDTTADSLTAANTNRAVVAQQNQVNYIRNSVKATVDAYTGEVKLYQWDTKDPVLKTWMKAFPDTVQPKGDISKDLMDHLRYPQDLFKVQRELLTRYHVRDATTFLSGSEVWQVPDDPTNRSGNAVPPYYLSMKMPDQKAQSFSLTTTFTPNGRDNLSAFMAVDAEAGASDYGKIRILKLPTNTTVNGPKQVQSQFNSQEEIAESIRLLRGGDSEVEYGNLLTVPLDGGLLYVEPVYVRGGGLKYPLLRKVLVTYGGQTAFENTLDEALNKIFGTEGQAPEPPDEGDTTTPPPTSDNPTVQQALEDAQKAFDAGQEALKDNDWEAYGRAQKDLEDALQRAEDAQAQAGRGGAGGGESKPSASPSPKPSGSPSPKPSS</sequence>
<reference evidence="7 8" key="1">
    <citation type="journal article" date="2021" name="J. Microbiol. Biotechnol.">
        <title>An Efficient Markerless Deletion System Suitable for the Industrial Strains of Streptomyces.</title>
        <authorList>
            <person name="Dong J."/>
            <person name="Wei J."/>
            <person name="Li H."/>
            <person name="Zhao S."/>
            <person name="Guan W."/>
        </authorList>
    </citation>
    <scope>NUCLEOTIDE SEQUENCE [LARGE SCALE GENOMIC DNA]</scope>
    <source>
        <strain evidence="7 8">CICC 11043</strain>
    </source>
</reference>
<evidence type="ECO:0000256" key="3">
    <source>
        <dbReference type="ARBA" id="ARBA00022989"/>
    </source>
</evidence>
<dbReference type="HAMAP" id="MF_01600">
    <property type="entry name" value="UPF0182"/>
    <property type="match status" value="1"/>
</dbReference>
<evidence type="ECO:0000256" key="6">
    <source>
        <dbReference type="SAM" id="MobiDB-lite"/>
    </source>
</evidence>
<keyword evidence="1 5" id="KW-1003">Cell membrane</keyword>
<protein>
    <recommendedName>
        <fullName evidence="5">UPF0182 protein R5U08_09925</fullName>
    </recommendedName>
</protein>
<feature type="transmembrane region" description="Helical" evidence="5">
    <location>
        <begin position="296"/>
        <end position="316"/>
    </location>
</feature>
<feature type="transmembrane region" description="Helical" evidence="5">
    <location>
        <begin position="173"/>
        <end position="199"/>
    </location>
</feature>
<evidence type="ECO:0000256" key="4">
    <source>
        <dbReference type="ARBA" id="ARBA00023136"/>
    </source>
</evidence>
<dbReference type="PANTHER" id="PTHR39344:SF1">
    <property type="entry name" value="UPF0182 PROTEIN SLL1060"/>
    <property type="match status" value="1"/>
</dbReference>
<dbReference type="EMBL" id="CP137524">
    <property type="protein sequence ID" value="WOT40253.1"/>
    <property type="molecule type" value="Genomic_DNA"/>
</dbReference>
<keyword evidence="3 5" id="KW-1133">Transmembrane helix</keyword>
<comment type="subcellular location">
    <subcellularLocation>
        <location evidence="5">Cell membrane</location>
        <topology evidence="5">Multi-pass membrane protein</topology>
    </subcellularLocation>
</comment>
<comment type="similarity">
    <text evidence="5">Belongs to the UPF0182 family.</text>
</comment>
<feature type="region of interest" description="Disordered" evidence="6">
    <location>
        <begin position="496"/>
        <end position="517"/>
    </location>
</feature>
<gene>
    <name evidence="7" type="ORF">R5U08_09925</name>
</gene>
<keyword evidence="8" id="KW-1185">Reference proteome</keyword>
<keyword evidence="4 5" id="KW-0472">Membrane</keyword>
<feature type="transmembrane region" description="Helical" evidence="5">
    <location>
        <begin position="24"/>
        <end position="46"/>
    </location>
</feature>
<dbReference type="Pfam" id="PF03699">
    <property type="entry name" value="UPF0182"/>
    <property type="match status" value="1"/>
</dbReference>
<dbReference type="PANTHER" id="PTHR39344">
    <property type="entry name" value="UPF0182 PROTEIN SLL1060"/>
    <property type="match status" value="1"/>
</dbReference>
<name>A0ABZ0KQY3_STRC4</name>
<evidence type="ECO:0000256" key="1">
    <source>
        <dbReference type="ARBA" id="ARBA00022475"/>
    </source>
</evidence>
<feature type="transmembrane region" description="Helical" evidence="5">
    <location>
        <begin position="264"/>
        <end position="284"/>
    </location>
</feature>
<feature type="transmembrane region" description="Helical" evidence="5">
    <location>
        <begin position="120"/>
        <end position="141"/>
    </location>
</feature>
<feature type="transmembrane region" description="Helical" evidence="5">
    <location>
        <begin position="66"/>
        <end position="90"/>
    </location>
</feature>
<reference evidence="7 8" key="2">
    <citation type="journal article" date="2024" name="Microb. Biotechnol.">
        <title>The involvement of multiple ABC transporters in daunorubicin efflux in Streptomyces coeruleorubidus.</title>
        <authorList>
            <person name="Dong J."/>
            <person name="Ning J."/>
            <person name="Tian Y."/>
            <person name="Li H."/>
            <person name="Chen H."/>
            <person name="Guan W."/>
        </authorList>
    </citation>
    <scope>NUCLEOTIDE SEQUENCE [LARGE SCALE GENOMIC DNA]</scope>
    <source>
        <strain evidence="7 8">CICC 11043</strain>
    </source>
</reference>
<feature type="compositionally biased region" description="Basic and acidic residues" evidence="6">
    <location>
        <begin position="934"/>
        <end position="947"/>
    </location>
</feature>
<dbReference type="Proteomes" id="UP001305002">
    <property type="component" value="Chromosome"/>
</dbReference>
<feature type="region of interest" description="Disordered" evidence="6">
    <location>
        <begin position="879"/>
        <end position="982"/>
    </location>
</feature>
<feature type="transmembrane region" description="Helical" evidence="5">
    <location>
        <begin position="211"/>
        <end position="236"/>
    </location>
</feature>
<dbReference type="GeneID" id="91420018"/>
<evidence type="ECO:0000313" key="8">
    <source>
        <dbReference type="Proteomes" id="UP001305002"/>
    </source>
</evidence>
<dbReference type="NCBIfam" id="NF000825">
    <property type="entry name" value="PRK00068.1"/>
    <property type="match status" value="1"/>
</dbReference>
<accession>A0ABZ0KQY3</accession>
<proteinExistence type="inferred from homology"/>
<evidence type="ECO:0000256" key="2">
    <source>
        <dbReference type="ARBA" id="ARBA00022692"/>
    </source>
</evidence>
<dbReference type="RefSeq" id="WP_229875633.1">
    <property type="nucleotide sequence ID" value="NZ_BMSO01000002.1"/>
</dbReference>
<feature type="compositionally biased region" description="Pro residues" evidence="6">
    <location>
        <begin position="967"/>
        <end position="982"/>
    </location>
</feature>
<organism evidence="7 8">
    <name type="scientific">Streptomyces coeruleorubidus</name>
    <dbReference type="NCBI Taxonomy" id="116188"/>
    <lineage>
        <taxon>Bacteria</taxon>
        <taxon>Bacillati</taxon>
        <taxon>Actinomycetota</taxon>
        <taxon>Actinomycetes</taxon>
        <taxon>Kitasatosporales</taxon>
        <taxon>Streptomycetaceae</taxon>
        <taxon>Streptomyces</taxon>
    </lineage>
</organism>
<dbReference type="InterPro" id="IPR005372">
    <property type="entry name" value="UPF0182"/>
</dbReference>
<evidence type="ECO:0000313" key="7">
    <source>
        <dbReference type="EMBL" id="WOT40253.1"/>
    </source>
</evidence>
<keyword evidence="2 5" id="KW-0812">Transmembrane</keyword>
<evidence type="ECO:0000256" key="5">
    <source>
        <dbReference type="HAMAP-Rule" id="MF_01600"/>
    </source>
</evidence>